<dbReference type="InterPro" id="IPR018114">
    <property type="entry name" value="TRYPSIN_HIS"/>
</dbReference>
<dbReference type="OrthoDB" id="547031at2759"/>
<feature type="non-terminal residue" evidence="17">
    <location>
        <position position="370"/>
    </location>
</feature>
<evidence type="ECO:0000256" key="1">
    <source>
        <dbReference type="ARBA" id="ARBA00004239"/>
    </source>
</evidence>
<evidence type="ECO:0000256" key="2">
    <source>
        <dbReference type="ARBA" id="ARBA00022656"/>
    </source>
</evidence>
<evidence type="ECO:0000256" key="10">
    <source>
        <dbReference type="ARBA" id="ARBA00023240"/>
    </source>
</evidence>
<keyword evidence="2" id="KW-0800">Toxin</keyword>
<dbReference type="PROSITE" id="PS00134">
    <property type="entry name" value="TRYPSIN_HIS"/>
    <property type="match status" value="1"/>
</dbReference>
<evidence type="ECO:0000256" key="8">
    <source>
        <dbReference type="ARBA" id="ARBA00023145"/>
    </source>
</evidence>
<keyword evidence="7" id="KW-0106">Calcium</keyword>
<evidence type="ECO:0000259" key="16">
    <source>
        <dbReference type="PROSITE" id="PS50240"/>
    </source>
</evidence>
<evidence type="ECO:0000256" key="12">
    <source>
        <dbReference type="ARBA" id="ARBA00055534"/>
    </source>
</evidence>
<keyword evidence="3 14" id="KW-0645">Protease</keyword>
<dbReference type="Pfam" id="PF00089">
    <property type="entry name" value="Trypsin"/>
    <property type="match status" value="1"/>
</dbReference>
<keyword evidence="6 14" id="KW-0720">Serine protease</keyword>
<feature type="chain" id="PRO_5035472813" description="Peptidase S1 domain-containing protein" evidence="15">
    <location>
        <begin position="22"/>
        <end position="370"/>
    </location>
</feature>
<organism evidence="17 18">
    <name type="scientific">Brenthis ino</name>
    <name type="common">lesser marbled fritillary</name>
    <dbReference type="NCBI Taxonomy" id="405034"/>
    <lineage>
        <taxon>Eukaryota</taxon>
        <taxon>Metazoa</taxon>
        <taxon>Ecdysozoa</taxon>
        <taxon>Arthropoda</taxon>
        <taxon>Hexapoda</taxon>
        <taxon>Insecta</taxon>
        <taxon>Pterygota</taxon>
        <taxon>Neoptera</taxon>
        <taxon>Endopterygota</taxon>
        <taxon>Lepidoptera</taxon>
        <taxon>Glossata</taxon>
        <taxon>Ditrysia</taxon>
        <taxon>Papilionoidea</taxon>
        <taxon>Nymphalidae</taxon>
        <taxon>Heliconiinae</taxon>
        <taxon>Argynnini</taxon>
        <taxon>Brenthis</taxon>
    </lineage>
</organism>
<protein>
    <recommendedName>
        <fullName evidence="16">Peptidase S1 domain-containing protein</fullName>
    </recommendedName>
</protein>
<accession>A0A8J9YIT9</accession>
<dbReference type="CDD" id="cd00190">
    <property type="entry name" value="Tryp_SPc"/>
    <property type="match status" value="1"/>
</dbReference>
<comment type="similarity">
    <text evidence="11">Belongs to the peptidase S1 family. CLIP subfamily.</text>
</comment>
<evidence type="ECO:0000313" key="17">
    <source>
        <dbReference type="EMBL" id="CAH0728250.1"/>
    </source>
</evidence>
<reference evidence="17" key="1">
    <citation type="submission" date="2021-12" db="EMBL/GenBank/DDBJ databases">
        <authorList>
            <person name="Martin H S."/>
        </authorList>
    </citation>
    <scope>NUCLEOTIDE SEQUENCE</scope>
</reference>
<dbReference type="InterPro" id="IPR043504">
    <property type="entry name" value="Peptidase_S1_PA_chymotrypsin"/>
</dbReference>
<comment type="subcellular location">
    <subcellularLocation>
        <location evidence="1">Secreted</location>
        <location evidence="1">Extracellular space</location>
    </subcellularLocation>
</comment>
<evidence type="ECO:0000256" key="11">
    <source>
        <dbReference type="ARBA" id="ARBA00024195"/>
    </source>
</evidence>
<dbReference type="PROSITE" id="PS50240">
    <property type="entry name" value="TRYPSIN_DOM"/>
    <property type="match status" value="1"/>
</dbReference>
<dbReference type="GO" id="GO:0005576">
    <property type="term" value="C:extracellular region"/>
    <property type="evidence" value="ECO:0007669"/>
    <property type="project" value="UniProtKB-SubCell"/>
</dbReference>
<dbReference type="PANTHER" id="PTHR24256">
    <property type="entry name" value="TRYPTASE-RELATED"/>
    <property type="match status" value="1"/>
</dbReference>
<keyword evidence="13" id="KW-1205">Fibrinolytic toxin</keyword>
<dbReference type="PROSITE" id="PS00135">
    <property type="entry name" value="TRYPSIN_SER"/>
    <property type="match status" value="1"/>
</dbReference>
<evidence type="ECO:0000256" key="3">
    <source>
        <dbReference type="ARBA" id="ARBA00022670"/>
    </source>
</evidence>
<keyword evidence="18" id="KW-1185">Reference proteome</keyword>
<evidence type="ECO:0000256" key="7">
    <source>
        <dbReference type="ARBA" id="ARBA00022837"/>
    </source>
</evidence>
<evidence type="ECO:0000313" key="18">
    <source>
        <dbReference type="Proteomes" id="UP000838878"/>
    </source>
</evidence>
<dbReference type="AlphaFoldDB" id="A0A8J9YIT9"/>
<proteinExistence type="inferred from homology"/>
<dbReference type="Gene3D" id="2.40.10.10">
    <property type="entry name" value="Trypsin-like serine proteases"/>
    <property type="match status" value="2"/>
</dbReference>
<gene>
    <name evidence="17" type="ORF">BINO364_LOCUS13493</name>
</gene>
<dbReference type="SUPFAM" id="SSF50494">
    <property type="entry name" value="Trypsin-like serine proteases"/>
    <property type="match status" value="1"/>
</dbReference>
<dbReference type="GO" id="GO:0006508">
    <property type="term" value="P:proteolysis"/>
    <property type="evidence" value="ECO:0007669"/>
    <property type="project" value="UniProtKB-KW"/>
</dbReference>
<dbReference type="InterPro" id="IPR001314">
    <property type="entry name" value="Peptidase_S1A"/>
</dbReference>
<evidence type="ECO:0000256" key="5">
    <source>
        <dbReference type="ARBA" id="ARBA00022801"/>
    </source>
</evidence>
<evidence type="ECO:0000256" key="14">
    <source>
        <dbReference type="RuleBase" id="RU363034"/>
    </source>
</evidence>
<dbReference type="GO" id="GO:0004252">
    <property type="term" value="F:serine-type endopeptidase activity"/>
    <property type="evidence" value="ECO:0007669"/>
    <property type="project" value="InterPro"/>
</dbReference>
<evidence type="ECO:0000256" key="15">
    <source>
        <dbReference type="SAM" id="SignalP"/>
    </source>
</evidence>
<dbReference type="EMBL" id="OV170227">
    <property type="protein sequence ID" value="CAH0728250.1"/>
    <property type="molecule type" value="Genomic_DNA"/>
</dbReference>
<dbReference type="InterPro" id="IPR001254">
    <property type="entry name" value="Trypsin_dom"/>
</dbReference>
<dbReference type="PRINTS" id="PR00722">
    <property type="entry name" value="CHYMOTRYPSIN"/>
</dbReference>
<feature type="signal peptide" evidence="15">
    <location>
        <begin position="1"/>
        <end position="21"/>
    </location>
</feature>
<dbReference type="GO" id="GO:0046872">
    <property type="term" value="F:metal ion binding"/>
    <property type="evidence" value="ECO:0007669"/>
    <property type="project" value="UniProtKB-KW"/>
</dbReference>
<keyword evidence="9" id="KW-1015">Disulfide bond</keyword>
<name>A0A8J9YIT9_9NEOP</name>
<keyword evidence="8" id="KW-0865">Zymogen</keyword>
<comment type="function">
    <text evidence="12">Fibrinolytic activity; shows preferential cleavage of Arg-Gly bonds in all three fibrinogen chains. Contact with the caterpillars causes severe bleeding, due the anticoagulant effect of the protein.</text>
</comment>
<dbReference type="GO" id="GO:0090729">
    <property type="term" value="F:toxin activity"/>
    <property type="evidence" value="ECO:0007669"/>
    <property type="project" value="UniProtKB-KW"/>
</dbReference>
<dbReference type="InterPro" id="IPR033116">
    <property type="entry name" value="TRYPSIN_SER"/>
</dbReference>
<keyword evidence="4" id="KW-0479">Metal-binding</keyword>
<evidence type="ECO:0000256" key="13">
    <source>
        <dbReference type="ARBA" id="ARBA00084094"/>
    </source>
</evidence>
<sequence>MLAIKLTICLLFLYNCGLVHGMKKCSDCMEMRLCPDVRNWPQEEVKEKLLESLCGVKKTADGRKSIKICCSDFAENLISRQNEAGDTEVDIDNHSNIGLLPENCGKQFDDRIIGGIVSGIYEFPWMALIAHVNIDSNGKEKRQFKCGGSIISSRYILTAAHCVSEKTIAGVRVGEFNIRTRTDCQGEWPSYICENHLQDIRVEKTIIHEAYSRSPRVRNDIAILRVNKEIDFSFKNVKPICLPVWKELRNVSLSGKRATVAGWGITETENPSNILRKVTVPIMAEAYCAEFFERYSDHIFKNFCAGELGKDSCKGDSGGPLMLFEKYKDSYRMIQYGIVSYGPLLCGSDSPGVYTDVAKYMKWILDSMKE</sequence>
<dbReference type="SMART" id="SM00020">
    <property type="entry name" value="Tryp_SPc"/>
    <property type="match status" value="1"/>
</dbReference>
<evidence type="ECO:0000256" key="9">
    <source>
        <dbReference type="ARBA" id="ARBA00023157"/>
    </source>
</evidence>
<evidence type="ECO:0000256" key="6">
    <source>
        <dbReference type="ARBA" id="ARBA00022825"/>
    </source>
</evidence>
<dbReference type="InterPro" id="IPR009003">
    <property type="entry name" value="Peptidase_S1_PA"/>
</dbReference>
<dbReference type="FunFam" id="2.40.10.10:FF:000068">
    <property type="entry name" value="transmembrane protease serine 2"/>
    <property type="match status" value="1"/>
</dbReference>
<dbReference type="Proteomes" id="UP000838878">
    <property type="component" value="Chromosome 7"/>
</dbReference>
<dbReference type="InterPro" id="IPR051487">
    <property type="entry name" value="Ser/Thr_Proteases_Immune/Dev"/>
</dbReference>
<evidence type="ECO:0000256" key="4">
    <source>
        <dbReference type="ARBA" id="ARBA00022723"/>
    </source>
</evidence>
<dbReference type="FunFam" id="2.40.10.10:FF:000078">
    <property type="entry name" value="Serine protease H137"/>
    <property type="match status" value="1"/>
</dbReference>
<keyword evidence="15" id="KW-0732">Signal</keyword>
<keyword evidence="10" id="KW-1199">Hemostasis impairing toxin</keyword>
<feature type="domain" description="Peptidase S1" evidence="16">
    <location>
        <begin position="112"/>
        <end position="369"/>
    </location>
</feature>
<keyword evidence="5 14" id="KW-0378">Hydrolase</keyword>